<keyword evidence="3" id="KW-1185">Reference proteome</keyword>
<comment type="caution">
    <text evidence="2">The sequence shown here is derived from an EMBL/GenBank/DDBJ whole genome shotgun (WGS) entry which is preliminary data.</text>
</comment>
<evidence type="ECO:0000313" key="3">
    <source>
        <dbReference type="Proteomes" id="UP000285575"/>
    </source>
</evidence>
<evidence type="ECO:0000313" key="2">
    <source>
        <dbReference type="EMBL" id="RVU43902.1"/>
    </source>
</evidence>
<feature type="region of interest" description="Disordered" evidence="1">
    <location>
        <begin position="198"/>
        <end position="225"/>
    </location>
</feature>
<dbReference type="RefSeq" id="WP_128230461.1">
    <property type="nucleotide sequence ID" value="NZ_SACR01000006.1"/>
</dbReference>
<dbReference type="AlphaFoldDB" id="A0A437RB03"/>
<sequence>MTTPGVSTRSDAPLGALAAVVPSAWRAVIALSAAGLVRAACVWSLCMLLQGCGSVSLLPQLPPELAAAQPLEVSGRHGWRADRRPLSFGAYATSPRQNQQQTVRQGCAAGCQAFNLSQFGASVATRLETAQSHLRFTQNGPYAAPLAVQAFQTRDNAARDWAWSAFGVRISGSEGTRTEHPLAGTLTPLQGMLQAGASWSAATKAARSRSAGPRARPEGASSSLR</sequence>
<protein>
    <submittedName>
        <fullName evidence="2">Uncharacterized protein</fullName>
    </submittedName>
</protein>
<evidence type="ECO:0000256" key="1">
    <source>
        <dbReference type="SAM" id="MobiDB-lite"/>
    </source>
</evidence>
<dbReference type="EMBL" id="SACR01000006">
    <property type="protein sequence ID" value="RVU43902.1"/>
    <property type="molecule type" value="Genomic_DNA"/>
</dbReference>
<dbReference type="Proteomes" id="UP000285575">
    <property type="component" value="Unassembled WGS sequence"/>
</dbReference>
<feature type="compositionally biased region" description="Low complexity" evidence="1">
    <location>
        <begin position="198"/>
        <end position="214"/>
    </location>
</feature>
<gene>
    <name evidence="2" type="ORF">EOE66_19810</name>
</gene>
<proteinExistence type="predicted"/>
<accession>A0A437RB03</accession>
<reference evidence="2 3" key="1">
    <citation type="submission" date="2019-01" db="EMBL/GenBank/DDBJ databases">
        <authorList>
            <person name="Chen W.-M."/>
        </authorList>
    </citation>
    <scope>NUCLEOTIDE SEQUENCE [LARGE SCALE GENOMIC DNA]</scope>
    <source>
        <strain evidence="2 3">KYPY4</strain>
    </source>
</reference>
<dbReference type="OrthoDB" id="10004101at2"/>
<name>A0A437RB03_9BURK</name>
<organism evidence="2 3">
    <name type="scientific">Rubrivivax rivuli</name>
    <dbReference type="NCBI Taxonomy" id="1862385"/>
    <lineage>
        <taxon>Bacteria</taxon>
        <taxon>Pseudomonadati</taxon>
        <taxon>Pseudomonadota</taxon>
        <taxon>Betaproteobacteria</taxon>
        <taxon>Burkholderiales</taxon>
        <taxon>Sphaerotilaceae</taxon>
        <taxon>Rubrivivax</taxon>
    </lineage>
</organism>